<dbReference type="AlphaFoldDB" id="A0A9W6HM13"/>
<dbReference type="EMBL" id="BSER01000009">
    <property type="protein sequence ID" value="GLJ95765.1"/>
    <property type="molecule type" value="Genomic_DNA"/>
</dbReference>
<name>A0A9W6HM13_9MICO</name>
<evidence type="ECO:0000313" key="1">
    <source>
        <dbReference type="EMBL" id="GLJ95765.1"/>
    </source>
</evidence>
<reference evidence="1" key="2">
    <citation type="submission" date="2023-01" db="EMBL/GenBank/DDBJ databases">
        <authorList>
            <person name="Sun Q."/>
            <person name="Evtushenko L."/>
        </authorList>
    </citation>
    <scope>NUCLEOTIDE SEQUENCE</scope>
    <source>
        <strain evidence="1">VKM Ac-1940</strain>
    </source>
</reference>
<accession>A0A9W6HM13</accession>
<evidence type="ECO:0000313" key="2">
    <source>
        <dbReference type="Proteomes" id="UP001142291"/>
    </source>
</evidence>
<protein>
    <submittedName>
        <fullName evidence="1">Uncharacterized protein</fullName>
    </submittedName>
</protein>
<sequence length="63" mass="6886">MYQLYGWTATISTKQTTRTDIMVKYLVIRVWASSCGARGSEVAGCAERVFTVRSAYADSGEAA</sequence>
<organism evidence="1 2">
    <name type="scientific">Microbacterium dextranolyticum</name>
    <dbReference type="NCBI Taxonomy" id="36806"/>
    <lineage>
        <taxon>Bacteria</taxon>
        <taxon>Bacillati</taxon>
        <taxon>Actinomycetota</taxon>
        <taxon>Actinomycetes</taxon>
        <taxon>Micrococcales</taxon>
        <taxon>Microbacteriaceae</taxon>
        <taxon>Microbacterium</taxon>
    </lineage>
</organism>
<reference evidence="1" key="1">
    <citation type="journal article" date="2014" name="Int. J. Syst. Evol. Microbiol.">
        <title>Complete genome sequence of Corynebacterium casei LMG S-19264T (=DSM 44701T), isolated from a smear-ripened cheese.</title>
        <authorList>
            <consortium name="US DOE Joint Genome Institute (JGI-PGF)"/>
            <person name="Walter F."/>
            <person name="Albersmeier A."/>
            <person name="Kalinowski J."/>
            <person name="Ruckert C."/>
        </authorList>
    </citation>
    <scope>NUCLEOTIDE SEQUENCE</scope>
    <source>
        <strain evidence="1">VKM Ac-1940</strain>
    </source>
</reference>
<comment type="caution">
    <text evidence="1">The sequence shown here is derived from an EMBL/GenBank/DDBJ whole genome shotgun (WGS) entry which is preliminary data.</text>
</comment>
<dbReference type="Proteomes" id="UP001142291">
    <property type="component" value="Unassembled WGS sequence"/>
</dbReference>
<keyword evidence="2" id="KW-1185">Reference proteome</keyword>
<gene>
    <name evidence="1" type="ORF">GCM10017591_18280</name>
</gene>
<proteinExistence type="predicted"/>